<keyword evidence="3" id="KW-1185">Reference proteome</keyword>
<proteinExistence type="predicted"/>
<dbReference type="Proteomes" id="UP001519288">
    <property type="component" value="Unassembled WGS sequence"/>
</dbReference>
<dbReference type="Pfam" id="PF08241">
    <property type="entry name" value="Methyltransf_11"/>
    <property type="match status" value="1"/>
</dbReference>
<dbReference type="CDD" id="cd02440">
    <property type="entry name" value="AdoMet_MTases"/>
    <property type="match status" value="1"/>
</dbReference>
<dbReference type="InterPro" id="IPR013216">
    <property type="entry name" value="Methyltransf_11"/>
</dbReference>
<dbReference type="SUPFAM" id="SSF53335">
    <property type="entry name" value="S-adenosyl-L-methionine-dependent methyltransferases"/>
    <property type="match status" value="1"/>
</dbReference>
<gene>
    <name evidence="2" type="ORF">J2Z69_000917</name>
</gene>
<dbReference type="RefSeq" id="WP_245338942.1">
    <property type="nucleotide sequence ID" value="NZ_JAGGLD010000001.1"/>
</dbReference>
<dbReference type="Gene3D" id="3.40.50.150">
    <property type="entry name" value="Vaccinia Virus protein VP39"/>
    <property type="match status" value="1"/>
</dbReference>
<name>A0ABS4JDV9_9BACL</name>
<keyword evidence="2" id="KW-0489">Methyltransferase</keyword>
<dbReference type="GO" id="GO:0008168">
    <property type="term" value="F:methyltransferase activity"/>
    <property type="evidence" value="ECO:0007669"/>
    <property type="project" value="UniProtKB-KW"/>
</dbReference>
<sequence>MLENIDLTDPYISRFFHQKDVYTLHLIYDLPEAWWSRPYEYEWCKNFISKYDCVLDAACGIPHPLKFYLANHSAEVFACDADPRIASAEQIYEEIRSDIGEEACKLIEQLDTSNLYLEQGNIAALSYADETFDKILCISVLEHMNLPDQLCAMQEFHRTLKKQGTLLITLDYPTVDLTHFINICLSSGFTFAKEPDCRVPIEALHTDLYGGLYCFRAVLLKIMNL</sequence>
<organism evidence="2 3">
    <name type="scientific">Paenibacillus shirakamiensis</name>
    <dbReference type="NCBI Taxonomy" id="1265935"/>
    <lineage>
        <taxon>Bacteria</taxon>
        <taxon>Bacillati</taxon>
        <taxon>Bacillota</taxon>
        <taxon>Bacilli</taxon>
        <taxon>Bacillales</taxon>
        <taxon>Paenibacillaceae</taxon>
        <taxon>Paenibacillus</taxon>
    </lineage>
</organism>
<dbReference type="GO" id="GO:0032259">
    <property type="term" value="P:methylation"/>
    <property type="evidence" value="ECO:0007669"/>
    <property type="project" value="UniProtKB-KW"/>
</dbReference>
<keyword evidence="2" id="KW-0808">Transferase</keyword>
<protein>
    <submittedName>
        <fullName evidence="2">SAM-dependent methyltransferase</fullName>
    </submittedName>
</protein>
<evidence type="ECO:0000313" key="3">
    <source>
        <dbReference type="Proteomes" id="UP001519288"/>
    </source>
</evidence>
<accession>A0ABS4JDV9</accession>
<dbReference type="InterPro" id="IPR029063">
    <property type="entry name" value="SAM-dependent_MTases_sf"/>
</dbReference>
<comment type="caution">
    <text evidence="2">The sequence shown here is derived from an EMBL/GenBank/DDBJ whole genome shotgun (WGS) entry which is preliminary data.</text>
</comment>
<reference evidence="2 3" key="1">
    <citation type="submission" date="2021-03" db="EMBL/GenBank/DDBJ databases">
        <title>Genomic Encyclopedia of Type Strains, Phase IV (KMG-IV): sequencing the most valuable type-strain genomes for metagenomic binning, comparative biology and taxonomic classification.</title>
        <authorList>
            <person name="Goeker M."/>
        </authorList>
    </citation>
    <scope>NUCLEOTIDE SEQUENCE [LARGE SCALE GENOMIC DNA]</scope>
    <source>
        <strain evidence="2 3">DSM 26806</strain>
    </source>
</reference>
<feature type="domain" description="Methyltransferase type 11" evidence="1">
    <location>
        <begin position="74"/>
        <end position="168"/>
    </location>
</feature>
<evidence type="ECO:0000313" key="2">
    <source>
        <dbReference type="EMBL" id="MBP1999898.1"/>
    </source>
</evidence>
<evidence type="ECO:0000259" key="1">
    <source>
        <dbReference type="Pfam" id="PF08241"/>
    </source>
</evidence>
<dbReference type="EMBL" id="JAGGLD010000001">
    <property type="protein sequence ID" value="MBP1999898.1"/>
    <property type="molecule type" value="Genomic_DNA"/>
</dbReference>